<name>C2CIW0_9FIRM</name>
<gene>
    <name evidence="1" type="ORF">HMPREF0077_1420</name>
</gene>
<dbReference type="RefSeq" id="WP_004837720.1">
    <property type="nucleotide sequence ID" value="NZ_GG666304.1"/>
</dbReference>
<reference evidence="1 2" key="1">
    <citation type="submission" date="2009-01" db="EMBL/GenBank/DDBJ databases">
        <authorList>
            <person name="Qin X."/>
            <person name="Bachman B."/>
            <person name="Battles P."/>
            <person name="Bell A."/>
            <person name="Bess C."/>
            <person name="Bickham C."/>
            <person name="Chaboub L."/>
            <person name="Chen D."/>
            <person name="Coyle M."/>
            <person name="Deiros D.R."/>
            <person name="Dinh H."/>
            <person name="Forbes L."/>
            <person name="Fowler G."/>
            <person name="Francisco L."/>
            <person name="Fu Q."/>
            <person name="Gubbala S."/>
            <person name="Hale W."/>
            <person name="Han Y."/>
            <person name="Hemphill L."/>
            <person name="Highlander S.K."/>
            <person name="Hirani K."/>
            <person name="Hogues M."/>
            <person name="Jackson L."/>
            <person name="Jakkamsetti A."/>
            <person name="Javaid M."/>
            <person name="Jiang H."/>
            <person name="Korchina V."/>
            <person name="Kovar C."/>
            <person name="Lara F."/>
            <person name="Lee S."/>
            <person name="Mata R."/>
            <person name="Mathew T."/>
            <person name="Moen C."/>
            <person name="Morales K."/>
            <person name="Munidasa M."/>
            <person name="Nazareth L."/>
            <person name="Ngo R."/>
            <person name="Nguyen L."/>
            <person name="Okwuonu G."/>
            <person name="Ongeri F."/>
            <person name="Patil S."/>
            <person name="Petrosino J."/>
            <person name="Pham C."/>
            <person name="Pham P."/>
            <person name="Pu L.-L."/>
            <person name="Puazo M."/>
            <person name="Raj R."/>
            <person name="Reid J."/>
            <person name="Rouhana J."/>
            <person name="Saada N."/>
            <person name="Shang Y."/>
            <person name="Simmons D."/>
            <person name="Thornton R."/>
            <person name="Warren J."/>
            <person name="Weissenberger G."/>
            <person name="Zhang J."/>
            <person name="Zhang L."/>
            <person name="Zhou C."/>
            <person name="Zhu D."/>
            <person name="Muzny D."/>
            <person name="Worley K."/>
            <person name="Gibbs R."/>
        </authorList>
    </citation>
    <scope>NUCLEOTIDE SEQUENCE [LARGE SCALE GENOMIC DNA]</scope>
    <source>
        <strain evidence="1 2">ATCC 35098</strain>
    </source>
</reference>
<sequence length="72" mass="7641">MYIENEKNRPVIQSDGIEPRGVVITPVTVAINANFGINANAYMNVNAITNANANVIANANGGFNCNLTTKGF</sequence>
<accession>C2CIW0</accession>
<dbReference type="EMBL" id="ACGC01000075">
    <property type="protein sequence ID" value="EEI82496.1"/>
    <property type="molecule type" value="Genomic_DNA"/>
</dbReference>
<comment type="caution">
    <text evidence="1">The sequence shown here is derived from an EMBL/GenBank/DDBJ whole genome shotgun (WGS) entry which is preliminary data.</text>
</comment>
<dbReference type="HOGENOM" id="CLU_2713551_0_0_9"/>
<protein>
    <submittedName>
        <fullName evidence="1">Uncharacterized protein</fullName>
    </submittedName>
</protein>
<dbReference type="AlphaFoldDB" id="C2CIW0"/>
<organism evidence="1 2">
    <name type="scientific">Anaerococcus tetradius ATCC 35098</name>
    <dbReference type="NCBI Taxonomy" id="525255"/>
    <lineage>
        <taxon>Bacteria</taxon>
        <taxon>Bacillati</taxon>
        <taxon>Bacillota</taxon>
        <taxon>Tissierellia</taxon>
        <taxon>Tissierellales</taxon>
        <taxon>Peptoniphilaceae</taxon>
        <taxon>Anaerococcus</taxon>
    </lineage>
</organism>
<proteinExistence type="predicted"/>
<evidence type="ECO:0000313" key="2">
    <source>
        <dbReference type="Proteomes" id="UP000003744"/>
    </source>
</evidence>
<dbReference type="Proteomes" id="UP000003744">
    <property type="component" value="Unassembled WGS sequence"/>
</dbReference>
<evidence type="ECO:0000313" key="1">
    <source>
        <dbReference type="EMBL" id="EEI82496.1"/>
    </source>
</evidence>